<proteinExistence type="predicted"/>
<dbReference type="RefSeq" id="WP_192905855.1">
    <property type="nucleotide sequence ID" value="NZ_JADBFD010000022.1"/>
</dbReference>
<evidence type="ECO:0000313" key="2">
    <source>
        <dbReference type="Proteomes" id="UP000618926"/>
    </source>
</evidence>
<sequence>MTIVAAYPFVGGGIFLSDFRVTLAGGHQIDRCLKFIEVSDTLGLFLAGDISFWKKCLPKIKDETAGFTAKNILEIEGPFNQILNMEAIDFSGRPAGAIGFFMEPGTEPVIFSTRIVPQNHCELSGCTPERSIVIGKGAEIPGINTLINNSFKTYSAHYGDDLYLIAAGIRREILNILMQEPDGFKKYGVSPCLAVSKLENDRFIVCGEMVDGITLGNKSSFFFSYSYSEDVGKFYLKDHVSGEMSTLVDIDNLEFDIEGDIFDPEKLDAM</sequence>
<reference evidence="1 2" key="1">
    <citation type="submission" date="2020-10" db="EMBL/GenBank/DDBJ databases">
        <title>Investigation of anaerobic biodegradation of phenanthrene by a sulfate-dependent Geobacter anodireducens strain PheS2.</title>
        <authorList>
            <person name="Zhang Z."/>
        </authorList>
    </citation>
    <scope>NUCLEOTIDE SEQUENCE [LARGE SCALE GENOMIC DNA]</scope>
    <source>
        <strain evidence="1 2">PheS2</strain>
    </source>
</reference>
<dbReference type="Proteomes" id="UP000618926">
    <property type="component" value="Unassembled WGS sequence"/>
</dbReference>
<evidence type="ECO:0000313" key="1">
    <source>
        <dbReference type="EMBL" id="MBE2889141.1"/>
    </source>
</evidence>
<accession>A0ABR9NXZ5</accession>
<protein>
    <submittedName>
        <fullName evidence="1">Uncharacterized protein</fullName>
    </submittedName>
</protein>
<organism evidence="1 2">
    <name type="scientific">Geobacter anodireducens</name>
    <dbReference type="NCBI Taxonomy" id="1340425"/>
    <lineage>
        <taxon>Bacteria</taxon>
        <taxon>Pseudomonadati</taxon>
        <taxon>Thermodesulfobacteriota</taxon>
        <taxon>Desulfuromonadia</taxon>
        <taxon>Geobacterales</taxon>
        <taxon>Geobacteraceae</taxon>
        <taxon>Geobacter</taxon>
    </lineage>
</organism>
<comment type="caution">
    <text evidence="1">The sequence shown here is derived from an EMBL/GenBank/DDBJ whole genome shotgun (WGS) entry which is preliminary data.</text>
</comment>
<name>A0ABR9NXZ5_9BACT</name>
<dbReference type="EMBL" id="JADBFD010000022">
    <property type="protein sequence ID" value="MBE2889141.1"/>
    <property type="molecule type" value="Genomic_DNA"/>
</dbReference>
<gene>
    <name evidence="1" type="ORF">IIE05_14340</name>
</gene>
<keyword evidence="2" id="KW-1185">Reference proteome</keyword>